<dbReference type="EMBL" id="KN847318">
    <property type="protein sequence ID" value="KIW58863.1"/>
    <property type="molecule type" value="Genomic_DNA"/>
</dbReference>
<dbReference type="HOGENOM" id="CLU_000288_31_4_1"/>
<dbReference type="EC" id="2.7.11.1" evidence="4"/>
<dbReference type="GO" id="GO:0044773">
    <property type="term" value="P:mitotic DNA damage checkpoint signaling"/>
    <property type="evidence" value="ECO:0007669"/>
    <property type="project" value="TreeGrafter"/>
</dbReference>
<evidence type="ECO:0000256" key="5">
    <source>
        <dbReference type="ARBA" id="ARBA00013948"/>
    </source>
</evidence>
<evidence type="ECO:0000256" key="11">
    <source>
        <dbReference type="ARBA" id="ARBA00048679"/>
    </source>
</evidence>
<comment type="catalytic activity">
    <reaction evidence="11">
        <text>L-seryl-[protein] + ATP = O-phospho-L-seryl-[protein] + ADP + H(+)</text>
        <dbReference type="Rhea" id="RHEA:17989"/>
        <dbReference type="Rhea" id="RHEA-COMP:9863"/>
        <dbReference type="Rhea" id="RHEA-COMP:11604"/>
        <dbReference type="ChEBI" id="CHEBI:15378"/>
        <dbReference type="ChEBI" id="CHEBI:29999"/>
        <dbReference type="ChEBI" id="CHEBI:30616"/>
        <dbReference type="ChEBI" id="CHEBI:83421"/>
        <dbReference type="ChEBI" id="CHEBI:456216"/>
        <dbReference type="EC" id="2.7.11.1"/>
    </reaction>
</comment>
<evidence type="ECO:0000256" key="2">
    <source>
        <dbReference type="ARBA" id="ARBA00004574"/>
    </source>
</evidence>
<evidence type="ECO:0000256" key="1">
    <source>
        <dbReference type="ARBA" id="ARBA00003747"/>
    </source>
</evidence>
<dbReference type="Pfam" id="PF00069">
    <property type="entry name" value="Pkinase"/>
    <property type="match status" value="1"/>
</dbReference>
<comment type="function">
    <text evidence="1">Component of the EKC/KEOPS complex that is required for the formation of a threonylcarbamoyl group on adenosine at position 37 (t(6)A37) in tRNAs that read codons beginning with adenine. The complex is probably involved in the transfer of the threonylcarbamoyl moiety of threonylcarbamoyl-AMP (TC-AMP) to the N6 group of A37. BUD32 has ATPase activity in the context of the EKC/KEOPS complex and likely plays a supporting role to the catalytic subunit KAE1. The EKC/KEOPS complex also promotes both telomere uncapping and telomere elongation. The complex is required for efficient recruitment of transcriptional coactivators.</text>
</comment>
<evidence type="ECO:0000256" key="10">
    <source>
        <dbReference type="ARBA" id="ARBA00047899"/>
    </source>
</evidence>
<evidence type="ECO:0000256" key="6">
    <source>
        <dbReference type="ARBA" id="ARBA00019973"/>
    </source>
</evidence>
<dbReference type="GeneID" id="25325264"/>
<dbReference type="AlphaFoldDB" id="A0A0D2ESZ6"/>
<comment type="subcellular location">
    <subcellularLocation>
        <location evidence="2">Chromosome</location>
        <location evidence="2">Telomere</location>
    </subcellularLocation>
</comment>
<dbReference type="GO" id="GO:0004674">
    <property type="term" value="F:protein serine/threonine kinase activity"/>
    <property type="evidence" value="ECO:0007669"/>
    <property type="project" value="UniProtKB-EC"/>
</dbReference>
<dbReference type="RefSeq" id="XP_013319447.1">
    <property type="nucleotide sequence ID" value="XM_013463993.1"/>
</dbReference>
<keyword evidence="14" id="KW-1185">Reference proteome</keyword>
<evidence type="ECO:0000256" key="4">
    <source>
        <dbReference type="ARBA" id="ARBA00012513"/>
    </source>
</evidence>
<evidence type="ECO:0000256" key="3">
    <source>
        <dbReference type="ARBA" id="ARBA00011534"/>
    </source>
</evidence>
<dbReference type="CDD" id="cd00180">
    <property type="entry name" value="PKc"/>
    <property type="match status" value="1"/>
</dbReference>
<protein>
    <recommendedName>
        <fullName evidence="6">EKC/KEOPS complex subunit BUD32</fullName>
        <ecNumber evidence="4">2.7.11.1</ecNumber>
    </recommendedName>
    <alternativeName>
        <fullName evidence="8 9">Atypical Serine/threonine protein kinase BUD32</fullName>
    </alternativeName>
    <alternativeName>
        <fullName evidence="5">EKC/KEOPS complex subunit bud32</fullName>
    </alternativeName>
</protein>
<dbReference type="PROSITE" id="PS50011">
    <property type="entry name" value="PROTEIN_KINASE_DOM"/>
    <property type="match status" value="1"/>
</dbReference>
<evidence type="ECO:0000256" key="7">
    <source>
        <dbReference type="ARBA" id="ARBA00022895"/>
    </source>
</evidence>
<evidence type="ECO:0000313" key="13">
    <source>
        <dbReference type="EMBL" id="KIW58863.1"/>
    </source>
</evidence>
<dbReference type="GO" id="GO:0005524">
    <property type="term" value="F:ATP binding"/>
    <property type="evidence" value="ECO:0007669"/>
    <property type="project" value="InterPro"/>
</dbReference>
<gene>
    <name evidence="13" type="ORF">PV05_03356</name>
</gene>
<organism evidence="13 14">
    <name type="scientific">Exophiala xenobiotica</name>
    <dbReference type="NCBI Taxonomy" id="348802"/>
    <lineage>
        <taxon>Eukaryota</taxon>
        <taxon>Fungi</taxon>
        <taxon>Dikarya</taxon>
        <taxon>Ascomycota</taxon>
        <taxon>Pezizomycotina</taxon>
        <taxon>Eurotiomycetes</taxon>
        <taxon>Chaetothyriomycetidae</taxon>
        <taxon>Chaetothyriales</taxon>
        <taxon>Herpotrichiellaceae</taxon>
        <taxon>Exophiala</taxon>
    </lineage>
</organism>
<dbReference type="SUPFAM" id="SSF56112">
    <property type="entry name" value="Protein kinase-like (PK-like)"/>
    <property type="match status" value="1"/>
</dbReference>
<accession>A0A0D2ESZ6</accession>
<dbReference type="InterPro" id="IPR008266">
    <property type="entry name" value="Tyr_kinase_AS"/>
</dbReference>
<feature type="domain" description="Protein kinase" evidence="12">
    <location>
        <begin position="1"/>
        <end position="270"/>
    </location>
</feature>
<evidence type="ECO:0000313" key="14">
    <source>
        <dbReference type="Proteomes" id="UP000054342"/>
    </source>
</evidence>
<proteinExistence type="predicted"/>
<comment type="catalytic activity">
    <reaction evidence="10">
        <text>L-threonyl-[protein] + ATP = O-phospho-L-threonyl-[protein] + ADP + H(+)</text>
        <dbReference type="Rhea" id="RHEA:46608"/>
        <dbReference type="Rhea" id="RHEA-COMP:11060"/>
        <dbReference type="Rhea" id="RHEA-COMP:11605"/>
        <dbReference type="ChEBI" id="CHEBI:15378"/>
        <dbReference type="ChEBI" id="CHEBI:30013"/>
        <dbReference type="ChEBI" id="CHEBI:30616"/>
        <dbReference type="ChEBI" id="CHEBI:61977"/>
        <dbReference type="ChEBI" id="CHEBI:456216"/>
        <dbReference type="EC" id="2.7.11.1"/>
    </reaction>
</comment>
<dbReference type="InterPro" id="IPR000719">
    <property type="entry name" value="Prot_kinase_dom"/>
</dbReference>
<sequence>MTAVAVKEYIGSTSTFYEIEEGMILKSIHPTLAERDGYKVLVEMKIFERLGEHPSIVKYRGYHDGSDLKGLLFLEASHGNLQDYIDQNNDNIPVPLRRKWCRQATEAIQYIHGKGIIHSDLRPENYLVHASSSRSLNLQLCDFGGAMCRDLGLDGRGLPDPPFWDLKWESTVGTDIFSLGSIFYTVMTGLWPYKSRHLIKEVEEEEEEEEEDRWQFEDRVIALLEKGVYPDVEGITGGTIMMRCWKKQYLKADDVLEAQMDLSEELTDSS</sequence>
<dbReference type="PROSITE" id="PS00109">
    <property type="entry name" value="PROTEIN_KINASE_TYR"/>
    <property type="match status" value="1"/>
</dbReference>
<dbReference type="GO" id="GO:0005634">
    <property type="term" value="C:nucleus"/>
    <property type="evidence" value="ECO:0007669"/>
    <property type="project" value="TreeGrafter"/>
</dbReference>
<dbReference type="GO" id="GO:0000781">
    <property type="term" value="C:chromosome, telomeric region"/>
    <property type="evidence" value="ECO:0007669"/>
    <property type="project" value="UniProtKB-SubCell"/>
</dbReference>
<reference evidence="13 14" key="1">
    <citation type="submission" date="2015-01" db="EMBL/GenBank/DDBJ databases">
        <title>The Genome Sequence of Exophiala xenobiotica CBS118157.</title>
        <authorList>
            <consortium name="The Broad Institute Genomics Platform"/>
            <person name="Cuomo C."/>
            <person name="de Hoog S."/>
            <person name="Gorbushina A."/>
            <person name="Stielow B."/>
            <person name="Teixiera M."/>
            <person name="Abouelleil A."/>
            <person name="Chapman S.B."/>
            <person name="Priest M."/>
            <person name="Young S.K."/>
            <person name="Wortman J."/>
            <person name="Nusbaum C."/>
            <person name="Birren B."/>
        </authorList>
    </citation>
    <scope>NUCLEOTIDE SEQUENCE [LARGE SCALE GENOMIC DNA]</scope>
    <source>
        <strain evidence="13 14">CBS 118157</strain>
    </source>
</reference>
<evidence type="ECO:0000256" key="8">
    <source>
        <dbReference type="ARBA" id="ARBA00030980"/>
    </source>
</evidence>
<comment type="subunit">
    <text evidence="3">Component of the EKC/KEOPS complex composed of at least BUD32, CGI121, GON7, KAE1 and PCC1; the whole complex dimerizes.</text>
</comment>
<dbReference type="InterPro" id="IPR011009">
    <property type="entry name" value="Kinase-like_dom_sf"/>
</dbReference>
<evidence type="ECO:0000256" key="9">
    <source>
        <dbReference type="ARBA" id="ARBA00033194"/>
    </source>
</evidence>
<dbReference type="Gene3D" id="1.10.510.10">
    <property type="entry name" value="Transferase(Phosphotransferase) domain 1"/>
    <property type="match status" value="1"/>
</dbReference>
<keyword evidence="7" id="KW-0779">Telomere</keyword>
<keyword evidence="7" id="KW-0158">Chromosome</keyword>
<dbReference type="Proteomes" id="UP000054342">
    <property type="component" value="Unassembled WGS sequence"/>
</dbReference>
<name>A0A0D2ESZ6_9EURO</name>
<dbReference type="PANTHER" id="PTHR44167">
    <property type="entry name" value="OVARIAN-SPECIFIC SERINE/THREONINE-PROTEIN KINASE LOK-RELATED"/>
    <property type="match status" value="1"/>
</dbReference>
<dbReference type="STRING" id="348802.A0A0D2ESZ6"/>
<dbReference type="OrthoDB" id="4153314at2759"/>
<dbReference type="PANTHER" id="PTHR44167:SF24">
    <property type="entry name" value="SERINE_THREONINE-PROTEIN KINASE CHK2"/>
    <property type="match status" value="1"/>
</dbReference>
<evidence type="ECO:0000259" key="12">
    <source>
        <dbReference type="PROSITE" id="PS50011"/>
    </source>
</evidence>